<dbReference type="OrthoDB" id="252135at2759"/>
<dbReference type="Proteomes" id="UP000284403">
    <property type="component" value="Unassembled WGS sequence"/>
</dbReference>
<protein>
    <recommendedName>
        <fullName evidence="6">Thioredoxin domain-containing protein</fullName>
    </recommendedName>
</protein>
<name>A0A422P9W2_9TRYP</name>
<dbReference type="GeneID" id="40319431"/>
<evidence type="ECO:0000313" key="4">
    <source>
        <dbReference type="EMBL" id="RNF14488.1"/>
    </source>
</evidence>
<evidence type="ECO:0008006" key="6">
    <source>
        <dbReference type="Google" id="ProtNLM"/>
    </source>
</evidence>
<dbReference type="EMBL" id="MKKU01000362">
    <property type="protein sequence ID" value="RNF14488.1"/>
    <property type="molecule type" value="Genomic_DNA"/>
</dbReference>
<feature type="region of interest" description="Disordered" evidence="1">
    <location>
        <begin position="418"/>
        <end position="439"/>
    </location>
</feature>
<sequence>MPRRCLSVFLALPGFLLVLAWVAFPAAAASGVAPTDATANVCPTLTLADHLSALFGRDTALSSWCCTPVCQTPWDASQEVALRWEMERWIRANRTVGMFPESYQFVKEELMRLTTHRPGDGPLHVGEEKEIYAKRANATLREMPWLLVSNSTFDAAQQFYQRNVQRRPIIRFYHLSPESSAPGQIYDYIQQVAGWWAEAERRVSRDPRVAAPLLPWISLEKLIGPPVAPADSSQTETPGPHTAPASKRPTPMPRHSFRFHPPLRPLPTTVVFYYTRNCIFCARMGVAFDLLPLLYRRLCEYGHRSVVSCSPLVLFFRVRRDFYGKWSPTFAFHGVNSRPIPEVPVLASFVSEMDEVLDPVGSYGFHELRFARADIALLEMLEKLVGFLQMYDVIQLRLFSGAEVAALDGLARAKKQQEKRQQQSAAPASNESGAAGVEEKEEDLMWQNQHLVEVKAYLHQVVMFHVRELWGNSTTEFEKLVPRNGSQLEITWVVAVSAVLSVVWLAVLICVSKNPGY</sequence>
<feature type="region of interest" description="Disordered" evidence="1">
    <location>
        <begin position="228"/>
        <end position="254"/>
    </location>
</feature>
<dbReference type="RefSeq" id="XP_029227167.1">
    <property type="nucleotide sequence ID" value="XM_029372710.1"/>
</dbReference>
<evidence type="ECO:0000256" key="1">
    <source>
        <dbReference type="SAM" id="MobiDB-lite"/>
    </source>
</evidence>
<comment type="caution">
    <text evidence="4">The sequence shown here is derived from an EMBL/GenBank/DDBJ whole genome shotgun (WGS) entry which is preliminary data.</text>
</comment>
<keyword evidence="2" id="KW-1133">Transmembrane helix</keyword>
<accession>A0A422P9W2</accession>
<keyword evidence="3" id="KW-0732">Signal</keyword>
<organism evidence="4 5">
    <name type="scientific">Trypanosoma conorhini</name>
    <dbReference type="NCBI Taxonomy" id="83891"/>
    <lineage>
        <taxon>Eukaryota</taxon>
        <taxon>Discoba</taxon>
        <taxon>Euglenozoa</taxon>
        <taxon>Kinetoplastea</taxon>
        <taxon>Metakinetoplastina</taxon>
        <taxon>Trypanosomatida</taxon>
        <taxon>Trypanosomatidae</taxon>
        <taxon>Trypanosoma</taxon>
    </lineage>
</organism>
<proteinExistence type="predicted"/>
<evidence type="ECO:0000256" key="3">
    <source>
        <dbReference type="SAM" id="SignalP"/>
    </source>
</evidence>
<feature type="chain" id="PRO_5019195767" description="Thioredoxin domain-containing protein" evidence="3">
    <location>
        <begin position="29"/>
        <end position="517"/>
    </location>
</feature>
<keyword evidence="5" id="KW-1185">Reference proteome</keyword>
<keyword evidence="2" id="KW-0812">Transmembrane</keyword>
<keyword evidence="2" id="KW-0472">Membrane</keyword>
<feature type="transmembrane region" description="Helical" evidence="2">
    <location>
        <begin position="490"/>
        <end position="511"/>
    </location>
</feature>
<gene>
    <name evidence="4" type="ORF">Tco025E_05820</name>
</gene>
<feature type="signal peptide" evidence="3">
    <location>
        <begin position="1"/>
        <end position="28"/>
    </location>
</feature>
<evidence type="ECO:0000313" key="5">
    <source>
        <dbReference type="Proteomes" id="UP000284403"/>
    </source>
</evidence>
<reference evidence="4 5" key="1">
    <citation type="journal article" date="2018" name="BMC Genomics">
        <title>Genomic comparison of Trypanosoma conorhini and Trypanosoma rangeli to Trypanosoma cruzi strains of high and low virulence.</title>
        <authorList>
            <person name="Bradwell K.R."/>
            <person name="Koparde V.N."/>
            <person name="Matveyev A.V."/>
            <person name="Serrano M.G."/>
            <person name="Alves J.M."/>
            <person name="Parikh H."/>
            <person name="Huang B."/>
            <person name="Lee V."/>
            <person name="Espinosa-Alvarez O."/>
            <person name="Ortiz P.A."/>
            <person name="Costa-Martins A.G."/>
            <person name="Teixeira M.M."/>
            <person name="Buck G.A."/>
        </authorList>
    </citation>
    <scope>NUCLEOTIDE SEQUENCE [LARGE SCALE GENOMIC DNA]</scope>
    <source>
        <strain evidence="4 5">025E</strain>
    </source>
</reference>
<dbReference type="AlphaFoldDB" id="A0A422P9W2"/>
<evidence type="ECO:0000256" key="2">
    <source>
        <dbReference type="SAM" id="Phobius"/>
    </source>
</evidence>